<name>A0A6I2MKC9_9BACI</name>
<dbReference type="Gene3D" id="1.10.1660.10">
    <property type="match status" value="1"/>
</dbReference>
<sequence>MSDNDWLTVADVSEKIGIPVETIRRYIRNHSHHLKVRKLHKKYQLHDECVTVIEQIRELYSDGKSIDEVDRSLAASGVQLTINVEPEEHDRNRERDDRIEKQLLAMKTQLEQQQEFNHRLLERLDQQQKYIDNRLEDRDRKLMESIRQLQEEKKARLEAAASQEEEQTVKKGFWGRLFGK</sequence>
<dbReference type="InterPro" id="IPR009061">
    <property type="entry name" value="DNA-bd_dom_put_sf"/>
</dbReference>
<keyword evidence="1" id="KW-0175">Coiled coil</keyword>
<dbReference type="SUPFAM" id="SSF46955">
    <property type="entry name" value="Putative DNA-binding domain"/>
    <property type="match status" value="1"/>
</dbReference>
<feature type="coiled-coil region" evidence="1">
    <location>
        <begin position="132"/>
        <end position="167"/>
    </location>
</feature>
<gene>
    <name evidence="3" type="ORF">GJU41_24355</name>
</gene>
<dbReference type="EMBL" id="WKKF01000027">
    <property type="protein sequence ID" value="MRX57071.1"/>
    <property type="molecule type" value="Genomic_DNA"/>
</dbReference>
<dbReference type="GO" id="GO:0003677">
    <property type="term" value="F:DNA binding"/>
    <property type="evidence" value="ECO:0007669"/>
    <property type="project" value="InterPro"/>
</dbReference>
<comment type="caution">
    <text evidence="3">The sequence shown here is derived from an EMBL/GenBank/DDBJ whole genome shotgun (WGS) entry which is preliminary data.</text>
</comment>
<proteinExistence type="predicted"/>
<dbReference type="Pfam" id="PF13411">
    <property type="entry name" value="MerR_1"/>
    <property type="match status" value="1"/>
</dbReference>
<accession>A0A6I2MKC9</accession>
<dbReference type="RefSeq" id="WP_070874384.1">
    <property type="nucleotide sequence ID" value="NZ_CAJGAA010000019.1"/>
</dbReference>
<evidence type="ECO:0000256" key="1">
    <source>
        <dbReference type="SAM" id="Coils"/>
    </source>
</evidence>
<reference evidence="3 4" key="1">
    <citation type="submission" date="2019-11" db="EMBL/GenBank/DDBJ databases">
        <title>Bacillus idriensis genome.</title>
        <authorList>
            <person name="Konopka E.N."/>
            <person name="Newman J.D."/>
        </authorList>
    </citation>
    <scope>NUCLEOTIDE SEQUENCE [LARGE SCALE GENOMIC DNA]</scope>
    <source>
        <strain evidence="3 4">DSM 19097</strain>
    </source>
</reference>
<dbReference type="GO" id="GO:0006355">
    <property type="term" value="P:regulation of DNA-templated transcription"/>
    <property type="evidence" value="ECO:0007669"/>
    <property type="project" value="InterPro"/>
</dbReference>
<evidence type="ECO:0000259" key="2">
    <source>
        <dbReference type="Pfam" id="PF13411"/>
    </source>
</evidence>
<organism evidence="3 4">
    <name type="scientific">Metabacillus idriensis</name>
    <dbReference type="NCBI Taxonomy" id="324768"/>
    <lineage>
        <taxon>Bacteria</taxon>
        <taxon>Bacillati</taxon>
        <taxon>Bacillota</taxon>
        <taxon>Bacilli</taxon>
        <taxon>Bacillales</taxon>
        <taxon>Bacillaceae</taxon>
        <taxon>Metabacillus</taxon>
    </lineage>
</organism>
<dbReference type="Proteomes" id="UP000441585">
    <property type="component" value="Unassembled WGS sequence"/>
</dbReference>
<evidence type="ECO:0000313" key="3">
    <source>
        <dbReference type="EMBL" id="MRX57071.1"/>
    </source>
</evidence>
<keyword evidence="4" id="KW-1185">Reference proteome</keyword>
<dbReference type="InterPro" id="IPR000551">
    <property type="entry name" value="MerR-type_HTH_dom"/>
</dbReference>
<dbReference type="AlphaFoldDB" id="A0A6I2MKC9"/>
<feature type="domain" description="HTH merR-type" evidence="2">
    <location>
        <begin position="8"/>
        <end position="74"/>
    </location>
</feature>
<protein>
    <submittedName>
        <fullName evidence="3">MerR family transcriptional regulator</fullName>
    </submittedName>
</protein>
<evidence type="ECO:0000313" key="4">
    <source>
        <dbReference type="Proteomes" id="UP000441585"/>
    </source>
</evidence>